<sequence>MLMRKLLPLAGSIAVIGANSLALSPIAGTVARSFVGVDAPGVMNAAILYGLATAASALALAPAIDRIGHRTALIHSLVALTAALTLSAFAPNLLVFCLAQALAGLAAGCALPAIYALSALVAEKGRESETLGWVLTGWTVSLVLGVSLSAIVADFAHWRFVFAGLALAAGWLAAKVGRGPDLAFPAPSPVALAGTNSPLTALRVRGVAPALLVVATYMTAFYGLYAYLGLHLTGVLHLSTAAAGLAPAAYGIGFGVAAFADRLLDRYGPNIAAPVAFVGLGLVYCALAAASDHAAVLIFLCLAWGVANHIGLNLIVGRLTALDAGRRGAILGLYSAVTYLAVSAGAFFYRPWFEQFGFAGCALASACCIAPALALSLHGRQKSPSLTRRNGG</sequence>
<keyword evidence="5 6" id="KW-0472">Membrane</keyword>
<keyword evidence="9" id="KW-1185">Reference proteome</keyword>
<feature type="transmembrane region" description="Helical" evidence="6">
    <location>
        <begin position="234"/>
        <end position="259"/>
    </location>
</feature>
<keyword evidence="2" id="KW-1003">Cell membrane</keyword>
<dbReference type="Gene3D" id="1.20.1250.20">
    <property type="entry name" value="MFS general substrate transporter like domains"/>
    <property type="match status" value="1"/>
</dbReference>
<evidence type="ECO:0000313" key="9">
    <source>
        <dbReference type="Proteomes" id="UP000516148"/>
    </source>
</evidence>
<feature type="transmembrane region" description="Helical" evidence="6">
    <location>
        <begin position="328"/>
        <end position="349"/>
    </location>
</feature>
<feature type="domain" description="Major facilitator superfamily (MFS) profile" evidence="7">
    <location>
        <begin position="1"/>
        <end position="382"/>
    </location>
</feature>
<comment type="subcellular location">
    <subcellularLocation>
        <location evidence="1">Cell membrane</location>
        <topology evidence="1">Multi-pass membrane protein</topology>
    </subcellularLocation>
</comment>
<feature type="transmembrane region" description="Helical" evidence="6">
    <location>
        <begin position="271"/>
        <end position="290"/>
    </location>
</feature>
<keyword evidence="3 6" id="KW-0812">Transmembrane</keyword>
<feature type="transmembrane region" description="Helical" evidence="6">
    <location>
        <begin position="101"/>
        <end position="121"/>
    </location>
</feature>
<dbReference type="GO" id="GO:0022857">
    <property type="term" value="F:transmembrane transporter activity"/>
    <property type="evidence" value="ECO:0007669"/>
    <property type="project" value="InterPro"/>
</dbReference>
<dbReference type="SUPFAM" id="SSF103473">
    <property type="entry name" value="MFS general substrate transporter"/>
    <property type="match status" value="1"/>
</dbReference>
<dbReference type="AlphaFoldDB" id="A0A7H0LN14"/>
<dbReference type="InterPro" id="IPR050189">
    <property type="entry name" value="MFS_Efflux_Transporters"/>
</dbReference>
<gene>
    <name evidence="8" type="ORF">H3Z74_07880</name>
</gene>
<feature type="transmembrane region" description="Helical" evidence="6">
    <location>
        <begin position="355"/>
        <end position="379"/>
    </location>
</feature>
<evidence type="ECO:0000259" key="7">
    <source>
        <dbReference type="PROSITE" id="PS50850"/>
    </source>
</evidence>
<evidence type="ECO:0000256" key="4">
    <source>
        <dbReference type="ARBA" id="ARBA00022989"/>
    </source>
</evidence>
<feature type="transmembrane region" description="Helical" evidence="6">
    <location>
        <begin position="76"/>
        <end position="95"/>
    </location>
</feature>
<organism evidence="8 9">
    <name type="scientific">Sphingomonas alpina</name>
    <dbReference type="NCBI Taxonomy" id="653931"/>
    <lineage>
        <taxon>Bacteria</taxon>
        <taxon>Pseudomonadati</taxon>
        <taxon>Pseudomonadota</taxon>
        <taxon>Alphaproteobacteria</taxon>
        <taxon>Sphingomonadales</taxon>
        <taxon>Sphingomonadaceae</taxon>
        <taxon>Sphingomonas</taxon>
    </lineage>
</organism>
<name>A0A7H0LN14_9SPHN</name>
<evidence type="ECO:0000256" key="3">
    <source>
        <dbReference type="ARBA" id="ARBA00022692"/>
    </source>
</evidence>
<feature type="transmembrane region" description="Helical" evidence="6">
    <location>
        <begin position="46"/>
        <end position="64"/>
    </location>
</feature>
<evidence type="ECO:0000256" key="6">
    <source>
        <dbReference type="SAM" id="Phobius"/>
    </source>
</evidence>
<dbReference type="InterPro" id="IPR011701">
    <property type="entry name" value="MFS"/>
</dbReference>
<evidence type="ECO:0000256" key="1">
    <source>
        <dbReference type="ARBA" id="ARBA00004651"/>
    </source>
</evidence>
<evidence type="ECO:0000256" key="5">
    <source>
        <dbReference type="ARBA" id="ARBA00023136"/>
    </source>
</evidence>
<accession>A0A7H0LN14</accession>
<dbReference type="PANTHER" id="PTHR43124">
    <property type="entry name" value="PURINE EFFLUX PUMP PBUE"/>
    <property type="match status" value="1"/>
</dbReference>
<feature type="transmembrane region" description="Helical" evidence="6">
    <location>
        <begin position="207"/>
        <end position="228"/>
    </location>
</feature>
<dbReference type="InterPro" id="IPR036259">
    <property type="entry name" value="MFS_trans_sf"/>
</dbReference>
<dbReference type="EMBL" id="CP061038">
    <property type="protein sequence ID" value="QNQ11067.1"/>
    <property type="molecule type" value="Genomic_DNA"/>
</dbReference>
<dbReference type="Proteomes" id="UP000516148">
    <property type="component" value="Chromosome"/>
</dbReference>
<dbReference type="InterPro" id="IPR020846">
    <property type="entry name" value="MFS_dom"/>
</dbReference>
<protein>
    <submittedName>
        <fullName evidence="8">MFS transporter</fullName>
    </submittedName>
</protein>
<dbReference type="KEGG" id="spap:H3Z74_07880"/>
<dbReference type="PANTHER" id="PTHR43124:SF10">
    <property type="entry name" value="PURINE EFFLUX PUMP PBUE"/>
    <property type="match status" value="1"/>
</dbReference>
<feature type="transmembrane region" description="Helical" evidence="6">
    <location>
        <begin position="296"/>
        <end position="316"/>
    </location>
</feature>
<dbReference type="Pfam" id="PF07690">
    <property type="entry name" value="MFS_1"/>
    <property type="match status" value="1"/>
</dbReference>
<feature type="transmembrane region" description="Helical" evidence="6">
    <location>
        <begin position="133"/>
        <end position="152"/>
    </location>
</feature>
<feature type="transmembrane region" description="Helical" evidence="6">
    <location>
        <begin position="158"/>
        <end position="174"/>
    </location>
</feature>
<reference evidence="8 9" key="1">
    <citation type="submission" date="2020-09" db="EMBL/GenBank/DDBJ databases">
        <title>Sphingomonas sp., a new species isolated from pork steak.</title>
        <authorList>
            <person name="Heidler von Heilborn D."/>
        </authorList>
    </citation>
    <scope>NUCLEOTIDE SEQUENCE [LARGE SCALE GENOMIC DNA]</scope>
    <source>
        <strain evidence="9">S8-3T</strain>
    </source>
</reference>
<proteinExistence type="predicted"/>
<dbReference type="GO" id="GO:0005886">
    <property type="term" value="C:plasma membrane"/>
    <property type="evidence" value="ECO:0007669"/>
    <property type="project" value="UniProtKB-SubCell"/>
</dbReference>
<evidence type="ECO:0000256" key="2">
    <source>
        <dbReference type="ARBA" id="ARBA00022475"/>
    </source>
</evidence>
<keyword evidence="4 6" id="KW-1133">Transmembrane helix</keyword>
<dbReference type="PROSITE" id="PS50850">
    <property type="entry name" value="MFS"/>
    <property type="match status" value="1"/>
</dbReference>
<evidence type="ECO:0000313" key="8">
    <source>
        <dbReference type="EMBL" id="QNQ11067.1"/>
    </source>
</evidence>